<reference evidence="2 3" key="1">
    <citation type="submission" date="2020-08" db="EMBL/GenBank/DDBJ databases">
        <title>Genomic Encyclopedia of Type Strains, Phase IV (KMG-IV): sequencing the most valuable type-strain genomes for metagenomic binning, comparative biology and taxonomic classification.</title>
        <authorList>
            <person name="Goeker M."/>
        </authorList>
    </citation>
    <scope>NUCLEOTIDE SEQUENCE [LARGE SCALE GENOMIC DNA]</scope>
    <source>
        <strain evidence="2 3">DSM 23562</strain>
    </source>
</reference>
<dbReference type="Pfam" id="PF09992">
    <property type="entry name" value="NAGPA"/>
    <property type="match status" value="1"/>
</dbReference>
<dbReference type="Proteomes" id="UP000520814">
    <property type="component" value="Unassembled WGS sequence"/>
</dbReference>
<evidence type="ECO:0000259" key="1">
    <source>
        <dbReference type="Pfam" id="PF09992"/>
    </source>
</evidence>
<dbReference type="RefSeq" id="WP_184203769.1">
    <property type="nucleotide sequence ID" value="NZ_JACHGW010000008.1"/>
</dbReference>
<sequence length="223" mass="24111">MNLRELRHQGTSFVVATVDLAHDDLHLLWKDARGQRFGSLEGAEAWATAQKKKLLLATNAGIFAPGYVPLGLHVSEGKTLVKLNQWHGGGNFFLAPNGVFAVVGKRTGVWETGEFAQRQLKPRLATQSGPLLVQRGKLHPKFTKGSANRNIRSGVGVAQDGKVVFVLSQLPVNFYDFASLFRDMLHCPDALYLDGAISGMLCPGTTLSNTGSDNFAGILAVLK</sequence>
<accession>A0A7W9SVW2</accession>
<comment type="caution">
    <text evidence="2">The sequence shown here is derived from an EMBL/GenBank/DDBJ whole genome shotgun (WGS) entry which is preliminary data.</text>
</comment>
<evidence type="ECO:0000313" key="3">
    <source>
        <dbReference type="Proteomes" id="UP000520814"/>
    </source>
</evidence>
<protein>
    <submittedName>
        <fullName evidence="2">Uncharacterized protein YigE (DUF2233 family)</fullName>
    </submittedName>
</protein>
<name>A0A7W9SVW2_ARMRO</name>
<dbReference type="InterPro" id="IPR018711">
    <property type="entry name" value="NAGPA"/>
</dbReference>
<feature type="domain" description="Phosphodiester glycosidase" evidence="1">
    <location>
        <begin position="55"/>
        <end position="202"/>
    </location>
</feature>
<dbReference type="AlphaFoldDB" id="A0A7W9SVW2"/>
<dbReference type="EMBL" id="JACHGW010000008">
    <property type="protein sequence ID" value="MBB6053676.1"/>
    <property type="molecule type" value="Genomic_DNA"/>
</dbReference>
<keyword evidence="3" id="KW-1185">Reference proteome</keyword>
<evidence type="ECO:0000313" key="2">
    <source>
        <dbReference type="EMBL" id="MBB6053676.1"/>
    </source>
</evidence>
<organism evidence="2 3">
    <name type="scientific">Armatimonas rosea</name>
    <dbReference type="NCBI Taxonomy" id="685828"/>
    <lineage>
        <taxon>Bacteria</taxon>
        <taxon>Bacillati</taxon>
        <taxon>Armatimonadota</taxon>
        <taxon>Armatimonadia</taxon>
        <taxon>Armatimonadales</taxon>
        <taxon>Armatimonadaceae</taxon>
        <taxon>Armatimonas</taxon>
    </lineage>
</organism>
<gene>
    <name evidence="2" type="ORF">HNQ39_005518</name>
</gene>
<proteinExistence type="predicted"/>